<name>A0ABP7D629_9MICC</name>
<evidence type="ECO:0000313" key="2">
    <source>
        <dbReference type="Proteomes" id="UP001501536"/>
    </source>
</evidence>
<protein>
    <submittedName>
        <fullName evidence="1">Uncharacterized protein</fullName>
    </submittedName>
</protein>
<evidence type="ECO:0000313" key="1">
    <source>
        <dbReference type="EMBL" id="GAA3701128.1"/>
    </source>
</evidence>
<keyword evidence="2" id="KW-1185">Reference proteome</keyword>
<accession>A0ABP7D629</accession>
<comment type="caution">
    <text evidence="1">The sequence shown here is derived from an EMBL/GenBank/DDBJ whole genome shotgun (WGS) entry which is preliminary data.</text>
</comment>
<gene>
    <name evidence="1" type="ORF">GCM10022377_13290</name>
</gene>
<dbReference type="EMBL" id="BAABCJ010000002">
    <property type="protein sequence ID" value="GAA3701128.1"/>
    <property type="molecule type" value="Genomic_DNA"/>
</dbReference>
<reference evidence="2" key="1">
    <citation type="journal article" date="2019" name="Int. J. Syst. Evol. Microbiol.">
        <title>The Global Catalogue of Microorganisms (GCM) 10K type strain sequencing project: providing services to taxonomists for standard genome sequencing and annotation.</title>
        <authorList>
            <consortium name="The Broad Institute Genomics Platform"/>
            <consortium name="The Broad Institute Genome Sequencing Center for Infectious Disease"/>
            <person name="Wu L."/>
            <person name="Ma J."/>
        </authorList>
    </citation>
    <scope>NUCLEOTIDE SEQUENCE [LARGE SCALE GENOMIC DNA]</scope>
    <source>
        <strain evidence="2">JCM 16961</strain>
    </source>
</reference>
<sequence>MTVSATAAPTAVALKPVLFAVLARDAPGFFGDMSGYFLRCRDECGERLRRAPTRSSRTEAEASEDSF</sequence>
<organism evidence="1 2">
    <name type="scientific">Zhihengliuella alba</name>
    <dbReference type="NCBI Taxonomy" id="547018"/>
    <lineage>
        <taxon>Bacteria</taxon>
        <taxon>Bacillati</taxon>
        <taxon>Actinomycetota</taxon>
        <taxon>Actinomycetes</taxon>
        <taxon>Micrococcales</taxon>
        <taxon>Micrococcaceae</taxon>
        <taxon>Zhihengliuella</taxon>
    </lineage>
</organism>
<dbReference type="Proteomes" id="UP001501536">
    <property type="component" value="Unassembled WGS sequence"/>
</dbReference>
<proteinExistence type="predicted"/>